<dbReference type="Proteomes" id="UP000077066">
    <property type="component" value="Unassembled WGS sequence"/>
</dbReference>
<accession>A0A166AE18</accession>
<dbReference type="STRING" id="55758.MBFIL_13050"/>
<keyword evidence="3" id="KW-0067">ATP-binding</keyword>
<sequence>MKTAVIGLGVEGKKATISLLKQGFEVYATDLSADISLNDLDLDNSDRNRLTIELGSNEYDKIIACDSIVLSPGLWNSEIAIKLKKSGKLINEVLNNHESLFKIAITGTNGKTTTALILKDILENAGKKVLIGGNAGGGFSGYCDLILKTENKEYNGDNLDENKLNKNEDWDVMIIEVCDMTLDYCKYVFNIDLIGFTNMGNDHMNVHESFEKYKSKLMNFFKNKTIFINNDDINFNDYVKYSKEVIPYKKSDDEIKLIGEFNKLNVGLAEEIAKYMNISEEIIRNTVKNFEAVEGRIQLFDLNKSKIYIGKTDNSDAVKLVLDENNFSAVFIGTSRLNETHRLDILDEVVKNNPDKLFLFNGLNDDFSQSINRLNSLHFNGEIKILKTIEEVIDCILECSNLYNSAIFVGGNGQEKIINIQNRLKNISGN</sequence>
<comment type="caution">
    <text evidence="5">The sequence shown here is derived from an EMBL/GenBank/DDBJ whole genome shotgun (WGS) entry which is preliminary data.</text>
</comment>
<evidence type="ECO:0000313" key="5">
    <source>
        <dbReference type="EMBL" id="KZX11914.1"/>
    </source>
</evidence>
<dbReference type="PANTHER" id="PTHR43692:SF1">
    <property type="entry name" value="UDP-N-ACETYLMURAMOYLALANINE--D-GLUTAMATE LIGASE"/>
    <property type="match status" value="1"/>
</dbReference>
<dbReference type="GO" id="GO:0051301">
    <property type="term" value="P:cell division"/>
    <property type="evidence" value="ECO:0007669"/>
    <property type="project" value="InterPro"/>
</dbReference>
<gene>
    <name evidence="5" type="primary">murD_2</name>
    <name evidence="5" type="ORF">MBFIL_13050</name>
</gene>
<feature type="domain" description="Mur ligase central" evidence="4">
    <location>
        <begin position="105"/>
        <end position="243"/>
    </location>
</feature>
<dbReference type="GO" id="GO:0005737">
    <property type="term" value="C:cytoplasm"/>
    <property type="evidence" value="ECO:0007669"/>
    <property type="project" value="InterPro"/>
</dbReference>
<dbReference type="PANTHER" id="PTHR43692">
    <property type="entry name" value="UDP-N-ACETYLMURAMOYLALANINE--D-GLUTAMATE LIGASE"/>
    <property type="match status" value="1"/>
</dbReference>
<dbReference type="SUPFAM" id="SSF51984">
    <property type="entry name" value="MurCD N-terminal domain"/>
    <property type="match status" value="1"/>
</dbReference>
<keyword evidence="1 5" id="KW-0436">Ligase</keyword>
<dbReference type="InterPro" id="IPR013221">
    <property type="entry name" value="Mur_ligase_cen"/>
</dbReference>
<evidence type="ECO:0000259" key="4">
    <source>
        <dbReference type="Pfam" id="PF08245"/>
    </source>
</evidence>
<evidence type="ECO:0000256" key="3">
    <source>
        <dbReference type="ARBA" id="ARBA00022840"/>
    </source>
</evidence>
<evidence type="ECO:0000313" key="6">
    <source>
        <dbReference type="Proteomes" id="UP000077066"/>
    </source>
</evidence>
<organism evidence="5 6">
    <name type="scientific">Methanobrevibacter filiformis</name>
    <dbReference type="NCBI Taxonomy" id="55758"/>
    <lineage>
        <taxon>Archaea</taxon>
        <taxon>Methanobacteriati</taxon>
        <taxon>Methanobacteriota</taxon>
        <taxon>Methanomada group</taxon>
        <taxon>Methanobacteria</taxon>
        <taxon>Methanobacteriales</taxon>
        <taxon>Methanobacteriaceae</taxon>
        <taxon>Methanobrevibacter</taxon>
    </lineage>
</organism>
<dbReference type="RefSeq" id="WP_066972875.1">
    <property type="nucleotide sequence ID" value="NZ_LWMT01000240.1"/>
</dbReference>
<keyword evidence="2" id="KW-0547">Nucleotide-binding</keyword>
<evidence type="ECO:0000256" key="2">
    <source>
        <dbReference type="ARBA" id="ARBA00022741"/>
    </source>
</evidence>
<dbReference type="Gene3D" id="3.40.50.720">
    <property type="entry name" value="NAD(P)-binding Rossmann-like Domain"/>
    <property type="match status" value="1"/>
</dbReference>
<dbReference type="AlphaFoldDB" id="A0A166AE18"/>
<dbReference type="InterPro" id="IPR036565">
    <property type="entry name" value="Mur-like_cat_sf"/>
</dbReference>
<dbReference type="GO" id="GO:0005524">
    <property type="term" value="F:ATP binding"/>
    <property type="evidence" value="ECO:0007669"/>
    <property type="project" value="UniProtKB-KW"/>
</dbReference>
<keyword evidence="6" id="KW-1185">Reference proteome</keyword>
<name>A0A166AE18_9EURY</name>
<reference evidence="5 6" key="1">
    <citation type="submission" date="2016-04" db="EMBL/GenBank/DDBJ databases">
        <title>Genome sequence of Methanobrevibacter filiformis DSM 11501.</title>
        <authorList>
            <person name="Poehlein A."/>
            <person name="Seedorf H."/>
            <person name="Daniel R."/>
        </authorList>
    </citation>
    <scope>NUCLEOTIDE SEQUENCE [LARGE SCALE GENOMIC DNA]</scope>
    <source>
        <strain evidence="5 6">DSM 11501</strain>
    </source>
</reference>
<proteinExistence type="predicted"/>
<dbReference type="PATRIC" id="fig|55758.3.peg.1487"/>
<evidence type="ECO:0000256" key="1">
    <source>
        <dbReference type="ARBA" id="ARBA00022598"/>
    </source>
</evidence>
<protein>
    <submittedName>
        <fullName evidence="5">UDP-N-acetylmuramoylalanine--D-glutamate ligase</fullName>
        <ecNumber evidence="5">6.3.2.9</ecNumber>
    </submittedName>
</protein>
<dbReference type="SUPFAM" id="SSF53623">
    <property type="entry name" value="MurD-like peptide ligases, catalytic domain"/>
    <property type="match status" value="1"/>
</dbReference>
<dbReference type="Gene3D" id="3.40.1190.10">
    <property type="entry name" value="Mur-like, catalytic domain"/>
    <property type="match status" value="1"/>
</dbReference>
<dbReference type="Pfam" id="PF08245">
    <property type="entry name" value="Mur_ligase_M"/>
    <property type="match status" value="1"/>
</dbReference>
<dbReference type="EC" id="6.3.2.9" evidence="5"/>
<dbReference type="GO" id="GO:0008764">
    <property type="term" value="F:UDP-N-acetylmuramoylalanine-D-glutamate ligase activity"/>
    <property type="evidence" value="ECO:0007669"/>
    <property type="project" value="UniProtKB-EC"/>
</dbReference>
<dbReference type="GO" id="GO:0008360">
    <property type="term" value="P:regulation of cell shape"/>
    <property type="evidence" value="ECO:0007669"/>
    <property type="project" value="InterPro"/>
</dbReference>
<dbReference type="InterPro" id="IPR005762">
    <property type="entry name" value="MurD"/>
</dbReference>
<dbReference type="EMBL" id="LWMT01000240">
    <property type="protein sequence ID" value="KZX11914.1"/>
    <property type="molecule type" value="Genomic_DNA"/>
</dbReference>
<dbReference type="OrthoDB" id="76119at2157"/>